<accession>A0A157LRF1</accession>
<keyword evidence="1" id="KW-0805">Transcription regulation</keyword>
<dbReference type="InterPro" id="IPR018060">
    <property type="entry name" value="HTH_AraC"/>
</dbReference>
<dbReference type="KEGG" id="btrm:SAMEA390648702920"/>
<feature type="domain" description="HTH araC/xylS-type" evidence="3">
    <location>
        <begin position="211"/>
        <end position="308"/>
    </location>
</feature>
<evidence type="ECO:0000313" key="4">
    <source>
        <dbReference type="EMBL" id="SAI71804.1"/>
    </source>
</evidence>
<dbReference type="PATRIC" id="fig|123899.6.peg.2910"/>
<dbReference type="SMART" id="SM00342">
    <property type="entry name" value="HTH_ARAC"/>
    <property type="match status" value="1"/>
</dbReference>
<dbReference type="InterPro" id="IPR009057">
    <property type="entry name" value="Homeodomain-like_sf"/>
</dbReference>
<dbReference type="GeneID" id="56589828"/>
<dbReference type="PROSITE" id="PS01124">
    <property type="entry name" value="HTH_ARAC_FAMILY_2"/>
    <property type="match status" value="1"/>
</dbReference>
<dbReference type="AlphaFoldDB" id="A0A157LRF1"/>
<dbReference type="OrthoDB" id="185346at2"/>
<dbReference type="eggNOG" id="COG2207">
    <property type="taxonomic scope" value="Bacteria"/>
</dbReference>
<organism evidence="4 5">
    <name type="scientific">Bordetella trematum</name>
    <dbReference type="NCBI Taxonomy" id="123899"/>
    <lineage>
        <taxon>Bacteria</taxon>
        <taxon>Pseudomonadati</taxon>
        <taxon>Pseudomonadota</taxon>
        <taxon>Betaproteobacteria</taxon>
        <taxon>Burkholderiales</taxon>
        <taxon>Alcaligenaceae</taxon>
        <taxon>Bordetella</taxon>
    </lineage>
</organism>
<evidence type="ECO:0000259" key="3">
    <source>
        <dbReference type="PROSITE" id="PS01124"/>
    </source>
</evidence>
<dbReference type="Proteomes" id="UP000076825">
    <property type="component" value="Chromosome 1"/>
</dbReference>
<dbReference type="EMBL" id="LT546645">
    <property type="protein sequence ID" value="SAI71804.1"/>
    <property type="molecule type" value="Genomic_DNA"/>
</dbReference>
<dbReference type="STRING" id="123899.SAMEA3906487_02920"/>
<keyword evidence="5" id="KW-1185">Reference proteome</keyword>
<reference evidence="4 5" key="1">
    <citation type="submission" date="2016-04" db="EMBL/GenBank/DDBJ databases">
        <authorList>
            <consortium name="Pathogen Informatics"/>
        </authorList>
    </citation>
    <scope>NUCLEOTIDE SEQUENCE [LARGE SCALE GENOMIC DNA]</scope>
    <source>
        <strain evidence="4 5">H044680328</strain>
    </source>
</reference>
<dbReference type="GO" id="GO:0043565">
    <property type="term" value="F:sequence-specific DNA binding"/>
    <property type="evidence" value="ECO:0007669"/>
    <property type="project" value="InterPro"/>
</dbReference>
<dbReference type="InterPro" id="IPR053142">
    <property type="entry name" value="PchR_regulatory_protein"/>
</dbReference>
<proteinExistence type="predicted"/>
<gene>
    <name evidence="4" type="ORF">SAMEA3906487_02920</name>
</gene>
<dbReference type="GO" id="GO:0003700">
    <property type="term" value="F:DNA-binding transcription factor activity"/>
    <property type="evidence" value="ECO:0007669"/>
    <property type="project" value="InterPro"/>
</dbReference>
<sequence length="308" mass="34095">MSYRLSCSDFSAPSRLGQSGWWRSQLPTELGRCLTDHIVLDPGLSLVYAQYQANRDLLHASRVERPRSLTITVALEGESSTLGVDGGRFDFVQGSSTIAAFANVRGQRRFPAHRPVRQLRLVAEAALLQRYGLAHLLDGIRHEDIAQRLHVGPHSAVIRHLADTVTRLHAQGGGLLDLQIAALGLLAEQTRCLLPAPAITPLRASDQDKILRARDLMAAHYAQALTLGYLCAAVGTNECKLKQGFRDLFGTTPHRLLTRIRMERAWELLHSGQRVSSVAYQVGYRHPSSFSAAFEKHYGRAPRTVNRA</sequence>
<dbReference type="PANTHER" id="PTHR47893">
    <property type="entry name" value="REGULATORY PROTEIN PCHR"/>
    <property type="match status" value="1"/>
</dbReference>
<protein>
    <submittedName>
        <fullName evidence="4">AraC family transcriptional regulator</fullName>
    </submittedName>
</protein>
<keyword evidence="2" id="KW-0804">Transcription</keyword>
<dbReference type="PANTHER" id="PTHR47893:SF1">
    <property type="entry name" value="REGULATORY PROTEIN PCHR"/>
    <property type="match status" value="1"/>
</dbReference>
<dbReference type="SUPFAM" id="SSF46689">
    <property type="entry name" value="Homeodomain-like"/>
    <property type="match status" value="2"/>
</dbReference>
<dbReference type="Gene3D" id="1.10.10.60">
    <property type="entry name" value="Homeodomain-like"/>
    <property type="match status" value="1"/>
</dbReference>
<evidence type="ECO:0000256" key="1">
    <source>
        <dbReference type="ARBA" id="ARBA00023015"/>
    </source>
</evidence>
<dbReference type="Pfam" id="PF12833">
    <property type="entry name" value="HTH_18"/>
    <property type="match status" value="1"/>
</dbReference>
<evidence type="ECO:0000313" key="5">
    <source>
        <dbReference type="Proteomes" id="UP000076825"/>
    </source>
</evidence>
<dbReference type="RefSeq" id="WP_025517312.1">
    <property type="nucleotide sequence ID" value="NZ_CP016340.1"/>
</dbReference>
<evidence type="ECO:0000256" key="2">
    <source>
        <dbReference type="ARBA" id="ARBA00023163"/>
    </source>
</evidence>
<name>A0A157LRF1_9BORD</name>